<sequence>MSGPSGSDPERAVRIGVLGCADIAWRRVLPAIVAEPRIRLVAVASRDAAKARRFTERFGGEPVAGYERLLDRGDLDAVYIPLPTGLHARWAVRALRRGLHVLVEKPLATSRAEAAVMLDTARAADRRLMENFMFLHHGQHQEVRRLVAAGEIGELRSFSCAFGIPPLPAGNVRHRADLGGGSLLDVGVYPLRAARLMLGPDLDPVGAVLRTDPELGVDVAGHVLLTTSTGVTAELSFGFEHAYRSSYALWGSAGRIVLDRAFTPPPTLRPVLRLEKQDLVQEFTLAADDQYGAVVRSFAAAVLDKVPPRDGEEDLLGMSDLVDRVRSCAREMR</sequence>
<protein>
    <submittedName>
        <fullName evidence="5">NDP-hexose 3-ketoreductase</fullName>
    </submittedName>
</protein>
<proteinExistence type="inferred from homology"/>
<name>A0A481S8E4_9ACTN</name>
<dbReference type="Gene3D" id="3.40.50.720">
    <property type="entry name" value="NAD(P)-binding Rossmann-like Domain"/>
    <property type="match status" value="1"/>
</dbReference>
<dbReference type="InterPro" id="IPR055170">
    <property type="entry name" value="GFO_IDH_MocA-like_dom"/>
</dbReference>
<evidence type="ECO:0000259" key="3">
    <source>
        <dbReference type="Pfam" id="PF01408"/>
    </source>
</evidence>
<evidence type="ECO:0000256" key="1">
    <source>
        <dbReference type="ARBA" id="ARBA00010928"/>
    </source>
</evidence>
<dbReference type="AlphaFoldDB" id="A0A481S8E4"/>
<dbReference type="InterPro" id="IPR036291">
    <property type="entry name" value="NAD(P)-bd_dom_sf"/>
</dbReference>
<dbReference type="SUPFAM" id="SSF51735">
    <property type="entry name" value="NAD(P)-binding Rossmann-fold domains"/>
    <property type="match status" value="1"/>
</dbReference>
<dbReference type="PANTHER" id="PTHR22604:SF105">
    <property type="entry name" value="TRANS-1,2-DIHYDROBENZENE-1,2-DIOL DEHYDROGENASE"/>
    <property type="match status" value="1"/>
</dbReference>
<dbReference type="GO" id="GO:0016491">
    <property type="term" value="F:oxidoreductase activity"/>
    <property type="evidence" value="ECO:0007669"/>
    <property type="project" value="UniProtKB-KW"/>
</dbReference>
<dbReference type="EMBL" id="MH763624">
    <property type="protein sequence ID" value="QBG82533.1"/>
    <property type="molecule type" value="Genomic_DNA"/>
</dbReference>
<dbReference type="Pfam" id="PF22725">
    <property type="entry name" value="GFO_IDH_MocA_C3"/>
    <property type="match status" value="1"/>
</dbReference>
<dbReference type="GO" id="GO:0000166">
    <property type="term" value="F:nucleotide binding"/>
    <property type="evidence" value="ECO:0007669"/>
    <property type="project" value="InterPro"/>
</dbReference>
<accession>A0A481S8E4</accession>
<reference evidence="5" key="1">
    <citation type="submission" date="2018-08" db="EMBL/GenBank/DDBJ databases">
        <title>Biosynthetic gene cluster for the macrocyclic polyketide ossamycin, bearing an unusual appended spiroacetal moiety.</title>
        <authorList>
            <person name="Bilyk O."/>
            <person name="Samborskyy M."/>
            <person name="Leadlay P."/>
        </authorList>
    </citation>
    <scope>NUCLEOTIDE SEQUENCE</scope>
    <source>
        <strain evidence="5">DSM 40824</strain>
    </source>
</reference>
<dbReference type="Gene3D" id="3.30.360.10">
    <property type="entry name" value="Dihydrodipicolinate Reductase, domain 2"/>
    <property type="match status" value="1"/>
</dbReference>
<feature type="domain" description="Gfo/Idh/MocA-like oxidoreductase N-terminal" evidence="3">
    <location>
        <begin position="13"/>
        <end position="132"/>
    </location>
</feature>
<dbReference type="RefSeq" id="WP_055522221.1">
    <property type="nucleotide sequence ID" value="NZ_JBPJFM010000003.1"/>
</dbReference>
<dbReference type="PANTHER" id="PTHR22604">
    <property type="entry name" value="OXIDOREDUCTASES"/>
    <property type="match status" value="1"/>
</dbReference>
<gene>
    <name evidence="5" type="primary">ossT</name>
</gene>
<dbReference type="InterPro" id="IPR050984">
    <property type="entry name" value="Gfo/Idh/MocA_domain"/>
</dbReference>
<dbReference type="Pfam" id="PF01408">
    <property type="entry name" value="GFO_IDH_MocA"/>
    <property type="match status" value="1"/>
</dbReference>
<evidence type="ECO:0000313" key="5">
    <source>
        <dbReference type="EMBL" id="QBG82533.1"/>
    </source>
</evidence>
<dbReference type="SUPFAM" id="SSF55347">
    <property type="entry name" value="Glyceraldehyde-3-phosphate dehydrogenase-like, C-terminal domain"/>
    <property type="match status" value="1"/>
</dbReference>
<dbReference type="InterPro" id="IPR000683">
    <property type="entry name" value="Gfo/Idh/MocA-like_OxRdtase_N"/>
</dbReference>
<evidence type="ECO:0000259" key="4">
    <source>
        <dbReference type="Pfam" id="PF22725"/>
    </source>
</evidence>
<keyword evidence="2" id="KW-0560">Oxidoreductase</keyword>
<feature type="domain" description="GFO/IDH/MocA-like oxidoreductase" evidence="4">
    <location>
        <begin position="140"/>
        <end position="256"/>
    </location>
</feature>
<evidence type="ECO:0000256" key="2">
    <source>
        <dbReference type="ARBA" id="ARBA00023002"/>
    </source>
</evidence>
<organism evidence="5">
    <name type="scientific">Streptomyces ossamyceticus</name>
    <dbReference type="NCBI Taxonomy" id="249581"/>
    <lineage>
        <taxon>Bacteria</taxon>
        <taxon>Bacillati</taxon>
        <taxon>Actinomycetota</taxon>
        <taxon>Actinomycetes</taxon>
        <taxon>Kitasatosporales</taxon>
        <taxon>Streptomycetaceae</taxon>
        <taxon>Streptomyces</taxon>
    </lineage>
</organism>
<comment type="similarity">
    <text evidence="1">Belongs to the Gfo/Idh/MocA family.</text>
</comment>